<organism evidence="3 4">
    <name type="scientific">Polychaeton citri CBS 116435</name>
    <dbReference type="NCBI Taxonomy" id="1314669"/>
    <lineage>
        <taxon>Eukaryota</taxon>
        <taxon>Fungi</taxon>
        <taxon>Dikarya</taxon>
        <taxon>Ascomycota</taxon>
        <taxon>Pezizomycotina</taxon>
        <taxon>Dothideomycetes</taxon>
        <taxon>Dothideomycetidae</taxon>
        <taxon>Capnodiales</taxon>
        <taxon>Capnodiaceae</taxon>
        <taxon>Polychaeton</taxon>
    </lineage>
</organism>
<accession>A0A9P4QIA3</accession>
<evidence type="ECO:0000256" key="2">
    <source>
        <dbReference type="SAM" id="SignalP"/>
    </source>
</evidence>
<keyword evidence="4" id="KW-1185">Reference proteome</keyword>
<reference evidence="3" key="1">
    <citation type="journal article" date="2020" name="Stud. Mycol.">
        <title>101 Dothideomycetes genomes: a test case for predicting lifestyles and emergence of pathogens.</title>
        <authorList>
            <person name="Haridas S."/>
            <person name="Albert R."/>
            <person name="Binder M."/>
            <person name="Bloem J."/>
            <person name="Labutti K."/>
            <person name="Salamov A."/>
            <person name="Andreopoulos B."/>
            <person name="Baker S."/>
            <person name="Barry K."/>
            <person name="Bills G."/>
            <person name="Bluhm B."/>
            <person name="Cannon C."/>
            <person name="Castanera R."/>
            <person name="Culley D."/>
            <person name="Daum C."/>
            <person name="Ezra D."/>
            <person name="Gonzalez J."/>
            <person name="Henrissat B."/>
            <person name="Kuo A."/>
            <person name="Liang C."/>
            <person name="Lipzen A."/>
            <person name="Lutzoni F."/>
            <person name="Magnuson J."/>
            <person name="Mondo S."/>
            <person name="Nolan M."/>
            <person name="Ohm R."/>
            <person name="Pangilinan J."/>
            <person name="Park H.-J."/>
            <person name="Ramirez L."/>
            <person name="Alfaro M."/>
            <person name="Sun H."/>
            <person name="Tritt A."/>
            <person name="Yoshinaga Y."/>
            <person name="Zwiers L.-H."/>
            <person name="Turgeon B."/>
            <person name="Goodwin S."/>
            <person name="Spatafora J."/>
            <person name="Crous P."/>
            <person name="Grigoriev I."/>
        </authorList>
    </citation>
    <scope>NUCLEOTIDE SEQUENCE</scope>
    <source>
        <strain evidence="3">CBS 116435</strain>
    </source>
</reference>
<evidence type="ECO:0000313" key="3">
    <source>
        <dbReference type="EMBL" id="KAF2726265.1"/>
    </source>
</evidence>
<dbReference type="EMBL" id="MU003765">
    <property type="protein sequence ID" value="KAF2726265.1"/>
    <property type="molecule type" value="Genomic_DNA"/>
</dbReference>
<feature type="region of interest" description="Disordered" evidence="1">
    <location>
        <begin position="49"/>
        <end position="114"/>
    </location>
</feature>
<feature type="compositionally biased region" description="Polar residues" evidence="1">
    <location>
        <begin position="73"/>
        <end position="99"/>
    </location>
</feature>
<protein>
    <submittedName>
        <fullName evidence="3">Uncharacterized protein</fullName>
    </submittedName>
</protein>
<feature type="region of interest" description="Disordered" evidence="1">
    <location>
        <begin position="133"/>
        <end position="158"/>
    </location>
</feature>
<dbReference type="AlphaFoldDB" id="A0A9P4QIA3"/>
<sequence>MRSHWLLLPVLAILSQIVQAGWGDLIAGALRSGESGAIDGAGDSASAGLRGADDYDTGTGEFSSGGLADSGNEESSSGGLTDSGNEESSSGGLTDQGASDNEVKPNPCLRLDENPCGEITENAIDLIQKLLPDSSSTSTTSDNPAATYRPRPNAQTGHFNVTGPYDTTAIPNLNATTQLQDFTEY</sequence>
<evidence type="ECO:0000313" key="4">
    <source>
        <dbReference type="Proteomes" id="UP000799441"/>
    </source>
</evidence>
<evidence type="ECO:0000256" key="1">
    <source>
        <dbReference type="SAM" id="MobiDB-lite"/>
    </source>
</evidence>
<name>A0A9P4QIA3_9PEZI</name>
<feature type="chain" id="PRO_5040240899" evidence="2">
    <location>
        <begin position="21"/>
        <end position="185"/>
    </location>
</feature>
<feature type="signal peptide" evidence="2">
    <location>
        <begin position="1"/>
        <end position="20"/>
    </location>
</feature>
<dbReference type="Proteomes" id="UP000799441">
    <property type="component" value="Unassembled WGS sequence"/>
</dbReference>
<comment type="caution">
    <text evidence="3">The sequence shown here is derived from an EMBL/GenBank/DDBJ whole genome shotgun (WGS) entry which is preliminary data.</text>
</comment>
<gene>
    <name evidence="3" type="ORF">K431DRAFT_299355</name>
</gene>
<proteinExistence type="predicted"/>
<keyword evidence="2" id="KW-0732">Signal</keyword>